<keyword evidence="7 9" id="KW-0234">DNA repair</keyword>
<dbReference type="PANTHER" id="PTHR11059">
    <property type="entry name" value="DNA REPAIR PROTEIN RECN"/>
    <property type="match status" value="1"/>
</dbReference>
<sequence length="557" mass="61968">MLIHLSVRQFAIVKSLDIEFKQGMTAITGETGAGKSIAIDALGLCLGDRAEASMVRPGADKAEVTAEFSVADLPGAQKWLEHHELQSDEPDECIIRRVISAEGRSRAFINGAPAPLQLLKALGQHLISIHGQHAHHQLLKADNQRVLLDQYGGLSKQQEQVKTHFTALGSLKKRFNELQASQSQRQARRQLLEYQVSELDDFALQPNEFGELESEYKRVNNAQVLLEQSQLSFYQLYADEEVNALSLVQNSIDKLSDLQDSDPALTPIVTMLQDASIQINEAAVELRSYLDDLEIDPFRMQQVEQRFNTCMDLARKHHVAPEQLYDYHQTLAEEFKNLQQDDDLLDNIEAELQQARQQYVQSARMLSEARRKHAARLSKQVESQIHKMNMSQARFEISVLFDEHAEAQANGLDEVDFTVSTNPGLPMDSLDKVASGGELSRIGLAIQVLSSASQSVPSMIFDEVDTGISGPTASVVGSLLRQLGESSQVICVTHLPQVAARANNQMFVAKFSDKQTTETSMIELDEEERINELARLLAGDTLTESAIANAKELLKLN</sequence>
<evidence type="ECO:0000256" key="6">
    <source>
        <dbReference type="ARBA" id="ARBA00022840"/>
    </source>
</evidence>
<evidence type="ECO:0000313" key="13">
    <source>
        <dbReference type="Proteomes" id="UP000601768"/>
    </source>
</evidence>
<evidence type="ECO:0000256" key="4">
    <source>
        <dbReference type="ARBA" id="ARBA00022741"/>
    </source>
</evidence>
<keyword evidence="4" id="KW-0547">Nucleotide-binding</keyword>
<dbReference type="InterPro" id="IPR027417">
    <property type="entry name" value="P-loop_NTPase"/>
</dbReference>
<accession>A0A8J6ITN2</accession>
<dbReference type="RefSeq" id="WP_186507714.1">
    <property type="nucleotide sequence ID" value="NZ_JACNEP010000014.1"/>
</dbReference>
<evidence type="ECO:0000256" key="1">
    <source>
        <dbReference type="ARBA" id="ARBA00003618"/>
    </source>
</evidence>
<dbReference type="GO" id="GO:0009432">
    <property type="term" value="P:SOS response"/>
    <property type="evidence" value="ECO:0007669"/>
    <property type="project" value="UniProtKB-ARBA"/>
</dbReference>
<protein>
    <recommendedName>
        <fullName evidence="3 9">DNA repair protein RecN</fullName>
    </recommendedName>
    <alternativeName>
        <fullName evidence="8 9">Recombination protein N</fullName>
    </alternativeName>
</protein>
<dbReference type="Pfam" id="PF02463">
    <property type="entry name" value="SMC_N"/>
    <property type="match status" value="1"/>
</dbReference>
<name>A0A8J6ITN2_9ALTE</name>
<dbReference type="GO" id="GO:0006281">
    <property type="term" value="P:DNA repair"/>
    <property type="evidence" value="ECO:0007669"/>
    <property type="project" value="UniProtKB-KW"/>
</dbReference>
<dbReference type="EMBL" id="JACNEP010000014">
    <property type="protein sequence ID" value="MBC3767200.1"/>
    <property type="molecule type" value="Genomic_DNA"/>
</dbReference>
<evidence type="ECO:0000256" key="10">
    <source>
        <dbReference type="SAM" id="Coils"/>
    </source>
</evidence>
<dbReference type="Proteomes" id="UP000601768">
    <property type="component" value="Unassembled WGS sequence"/>
</dbReference>
<keyword evidence="5 9" id="KW-0227">DNA damage</keyword>
<dbReference type="NCBIfam" id="TIGR00634">
    <property type="entry name" value="recN"/>
    <property type="match status" value="1"/>
</dbReference>
<evidence type="ECO:0000259" key="11">
    <source>
        <dbReference type="Pfam" id="PF02463"/>
    </source>
</evidence>
<proteinExistence type="inferred from homology"/>
<dbReference type="InterPro" id="IPR004604">
    <property type="entry name" value="DNA_recomb/repair_RecN"/>
</dbReference>
<reference evidence="12" key="1">
    <citation type="journal article" date="2018" name="Int. J. Syst. Evol. Microbiol.">
        <title>Neptunicella marina gen. nov., sp. nov., isolated from surface seawater.</title>
        <authorList>
            <person name="Liu X."/>
            <person name="Lai Q."/>
            <person name="Du Y."/>
            <person name="Zhang X."/>
            <person name="Liu Z."/>
            <person name="Sun F."/>
            <person name="Shao Z."/>
        </authorList>
    </citation>
    <scope>NUCLEOTIDE SEQUENCE</scope>
    <source>
        <strain evidence="12">S27-2</strain>
    </source>
</reference>
<dbReference type="PANTHER" id="PTHR11059:SF0">
    <property type="entry name" value="DNA REPAIR PROTEIN RECN"/>
    <property type="match status" value="1"/>
</dbReference>
<keyword evidence="6" id="KW-0067">ATP-binding</keyword>
<dbReference type="Gene3D" id="3.40.50.300">
    <property type="entry name" value="P-loop containing nucleotide triphosphate hydrolases"/>
    <property type="match status" value="2"/>
</dbReference>
<keyword evidence="13" id="KW-1185">Reference proteome</keyword>
<evidence type="ECO:0000256" key="5">
    <source>
        <dbReference type="ARBA" id="ARBA00022763"/>
    </source>
</evidence>
<comment type="similarity">
    <text evidence="2 9">Belongs to the RecN family.</text>
</comment>
<dbReference type="SUPFAM" id="SSF52540">
    <property type="entry name" value="P-loop containing nucleoside triphosphate hydrolases"/>
    <property type="match status" value="2"/>
</dbReference>
<dbReference type="FunFam" id="3.40.50.300:FF:000356">
    <property type="entry name" value="DNA repair protein RecN"/>
    <property type="match status" value="1"/>
</dbReference>
<comment type="caution">
    <text evidence="12">The sequence shown here is derived from an EMBL/GenBank/DDBJ whole genome shotgun (WGS) entry which is preliminary data.</text>
</comment>
<dbReference type="GO" id="GO:0005524">
    <property type="term" value="F:ATP binding"/>
    <property type="evidence" value="ECO:0007669"/>
    <property type="project" value="UniProtKB-KW"/>
</dbReference>
<dbReference type="GO" id="GO:0043590">
    <property type="term" value="C:bacterial nucleoid"/>
    <property type="evidence" value="ECO:0007669"/>
    <property type="project" value="TreeGrafter"/>
</dbReference>
<feature type="domain" description="RecF/RecN/SMC N-terminal" evidence="11">
    <location>
        <begin position="3"/>
        <end position="513"/>
    </location>
</feature>
<organism evidence="12 13">
    <name type="scientific">Neptunicella marina</name>
    <dbReference type="NCBI Taxonomy" id="2125989"/>
    <lineage>
        <taxon>Bacteria</taxon>
        <taxon>Pseudomonadati</taxon>
        <taxon>Pseudomonadota</taxon>
        <taxon>Gammaproteobacteria</taxon>
        <taxon>Alteromonadales</taxon>
        <taxon>Alteromonadaceae</taxon>
        <taxon>Neptunicella</taxon>
    </lineage>
</organism>
<feature type="coiled-coil region" evidence="10">
    <location>
        <begin position="338"/>
        <end position="372"/>
    </location>
</feature>
<evidence type="ECO:0000256" key="8">
    <source>
        <dbReference type="ARBA" id="ARBA00033408"/>
    </source>
</evidence>
<keyword evidence="10" id="KW-0175">Coiled coil</keyword>
<dbReference type="NCBIfam" id="NF008121">
    <property type="entry name" value="PRK10869.1"/>
    <property type="match status" value="1"/>
</dbReference>
<gene>
    <name evidence="12" type="primary">recN</name>
    <name evidence="12" type="ORF">H8B19_15065</name>
</gene>
<dbReference type="CDD" id="cd03241">
    <property type="entry name" value="ABC_RecN"/>
    <property type="match status" value="2"/>
</dbReference>
<evidence type="ECO:0000256" key="7">
    <source>
        <dbReference type="ARBA" id="ARBA00023204"/>
    </source>
</evidence>
<evidence type="ECO:0000256" key="9">
    <source>
        <dbReference type="PIRNR" id="PIRNR003128"/>
    </source>
</evidence>
<dbReference type="PIRSF" id="PIRSF003128">
    <property type="entry name" value="RecN"/>
    <property type="match status" value="1"/>
</dbReference>
<evidence type="ECO:0000256" key="2">
    <source>
        <dbReference type="ARBA" id="ARBA00009441"/>
    </source>
</evidence>
<reference evidence="12" key="2">
    <citation type="submission" date="2020-08" db="EMBL/GenBank/DDBJ databases">
        <authorList>
            <person name="Lai Q."/>
        </authorList>
    </citation>
    <scope>NUCLEOTIDE SEQUENCE</scope>
    <source>
        <strain evidence="12">S27-2</strain>
    </source>
</reference>
<dbReference type="GO" id="GO:0006310">
    <property type="term" value="P:DNA recombination"/>
    <property type="evidence" value="ECO:0007669"/>
    <property type="project" value="InterPro"/>
</dbReference>
<dbReference type="FunFam" id="3.40.50.300:FF:000319">
    <property type="entry name" value="DNA repair protein RecN"/>
    <property type="match status" value="1"/>
</dbReference>
<dbReference type="AlphaFoldDB" id="A0A8J6ITN2"/>
<comment type="function">
    <text evidence="1 9">May be involved in recombinational repair of damaged DNA.</text>
</comment>
<dbReference type="InterPro" id="IPR003395">
    <property type="entry name" value="RecF/RecN/SMC_N"/>
</dbReference>
<evidence type="ECO:0000313" key="12">
    <source>
        <dbReference type="EMBL" id="MBC3767200.1"/>
    </source>
</evidence>
<evidence type="ECO:0000256" key="3">
    <source>
        <dbReference type="ARBA" id="ARBA00021315"/>
    </source>
</evidence>